<dbReference type="GO" id="GO:0050136">
    <property type="term" value="F:NADH dehydrogenase (quinone) (non-electrogenic) activity"/>
    <property type="evidence" value="ECO:0007669"/>
    <property type="project" value="UniProtKB-UniRule"/>
</dbReference>
<feature type="transmembrane region" description="Helical" evidence="5">
    <location>
        <begin position="409"/>
        <end position="439"/>
    </location>
</feature>
<feature type="transmembrane region" description="Helical" evidence="5">
    <location>
        <begin position="310"/>
        <end position="330"/>
    </location>
</feature>
<keyword evidence="5" id="KW-0520">NAD</keyword>
<feature type="transmembrane region" description="Helical" evidence="5">
    <location>
        <begin position="342"/>
        <end position="363"/>
    </location>
</feature>
<feature type="domain" description="NADH:quinone oxidoreductase/Mrp antiporter transmembrane" evidence="7">
    <location>
        <begin position="131"/>
        <end position="432"/>
    </location>
</feature>
<evidence type="ECO:0000256" key="4">
    <source>
        <dbReference type="ARBA" id="ARBA00023136"/>
    </source>
</evidence>
<feature type="transmembrane region" description="Helical" evidence="5">
    <location>
        <begin position="384"/>
        <end position="403"/>
    </location>
</feature>
<dbReference type="Pfam" id="PF00361">
    <property type="entry name" value="Proton_antipo_M"/>
    <property type="match status" value="1"/>
</dbReference>
<dbReference type="PANTHER" id="PTHR22773">
    <property type="entry name" value="NADH DEHYDROGENASE"/>
    <property type="match status" value="1"/>
</dbReference>
<organism evidence="8">
    <name type="scientific">Thermorudis peleae</name>
    <dbReference type="NCBI Taxonomy" id="1382356"/>
    <lineage>
        <taxon>Bacteria</taxon>
        <taxon>Pseudomonadati</taxon>
        <taxon>Thermomicrobiota</taxon>
        <taxon>Thermomicrobia</taxon>
        <taxon>Thermomicrobia incertae sedis</taxon>
        <taxon>Thermorudis</taxon>
    </lineage>
</organism>
<reference evidence="8" key="1">
    <citation type="journal article" date="2020" name="mSystems">
        <title>Genome- and Community-Level Interaction Insights into Carbon Utilization and Element Cycling Functions of Hydrothermarchaeota in Hydrothermal Sediment.</title>
        <authorList>
            <person name="Zhou Z."/>
            <person name="Liu Y."/>
            <person name="Xu W."/>
            <person name="Pan J."/>
            <person name="Luo Z.H."/>
            <person name="Li M."/>
        </authorList>
    </citation>
    <scope>NUCLEOTIDE SEQUENCE [LARGE SCALE GENOMIC DNA]</scope>
    <source>
        <strain evidence="8">SpSt-210</strain>
    </source>
</reference>
<evidence type="ECO:0000313" key="8">
    <source>
        <dbReference type="EMBL" id="HEG90386.1"/>
    </source>
</evidence>
<keyword evidence="2 5" id="KW-0812">Transmembrane</keyword>
<feature type="transmembrane region" description="Helical" evidence="5">
    <location>
        <begin position="251"/>
        <end position="270"/>
    </location>
</feature>
<feature type="transmembrane region" description="Helical" evidence="5">
    <location>
        <begin position="111"/>
        <end position="128"/>
    </location>
</feature>
<dbReference type="PRINTS" id="PR01434">
    <property type="entry name" value="NADHDHGNASE5"/>
</dbReference>
<keyword evidence="4 5" id="KW-0472">Membrane</keyword>
<feature type="transmembrane region" description="Helical" evidence="5">
    <location>
        <begin position="460"/>
        <end position="479"/>
    </location>
</feature>
<keyword evidence="5" id="KW-1003">Cell membrane</keyword>
<evidence type="ECO:0000256" key="2">
    <source>
        <dbReference type="ARBA" id="ARBA00022692"/>
    </source>
</evidence>
<comment type="catalytic activity">
    <reaction evidence="5">
        <text>a quinone + NADH + 5 H(+)(in) = a quinol + NAD(+) + 4 H(+)(out)</text>
        <dbReference type="Rhea" id="RHEA:57888"/>
        <dbReference type="ChEBI" id="CHEBI:15378"/>
        <dbReference type="ChEBI" id="CHEBI:24646"/>
        <dbReference type="ChEBI" id="CHEBI:57540"/>
        <dbReference type="ChEBI" id="CHEBI:57945"/>
        <dbReference type="ChEBI" id="CHEBI:132124"/>
    </reaction>
</comment>
<feature type="transmembrane region" description="Helical" evidence="5">
    <location>
        <begin position="166"/>
        <end position="187"/>
    </location>
</feature>
<keyword evidence="5" id="KW-0830">Ubiquinone</keyword>
<keyword evidence="5" id="KW-0813">Transport</keyword>
<feature type="transmembrane region" description="Helical" evidence="5">
    <location>
        <begin position="40"/>
        <end position="59"/>
    </location>
</feature>
<name>A0A831X103_9BACT</name>
<dbReference type="GO" id="GO:0005886">
    <property type="term" value="C:plasma membrane"/>
    <property type="evidence" value="ECO:0007669"/>
    <property type="project" value="UniProtKB-SubCell"/>
</dbReference>
<dbReference type="GO" id="GO:0008137">
    <property type="term" value="F:NADH dehydrogenase (ubiquinone) activity"/>
    <property type="evidence" value="ECO:0007669"/>
    <property type="project" value="InterPro"/>
</dbReference>
<evidence type="ECO:0000256" key="6">
    <source>
        <dbReference type="RuleBase" id="RU000320"/>
    </source>
</evidence>
<comment type="subunit">
    <text evidence="5">NDH-1 is composed of 14 different subunits. Subunits NuoA, H, J, K, L, M, N constitute the membrane sector of the complex.</text>
</comment>
<evidence type="ECO:0000256" key="5">
    <source>
        <dbReference type="HAMAP-Rule" id="MF_00445"/>
    </source>
</evidence>
<dbReference type="GO" id="GO:0012505">
    <property type="term" value="C:endomembrane system"/>
    <property type="evidence" value="ECO:0007669"/>
    <property type="project" value="UniProtKB-SubCell"/>
</dbReference>
<feature type="transmembrane region" description="Helical" evidence="5">
    <location>
        <begin position="134"/>
        <end position="154"/>
    </location>
</feature>
<feature type="transmembrane region" description="Helical" evidence="5">
    <location>
        <begin position="216"/>
        <end position="239"/>
    </location>
</feature>
<comment type="function">
    <text evidence="5">NDH-1 shuttles electrons from NADH, via FMN and iron-sulfur (Fe-S) centers, to quinones in the respiratory chain. The immediate electron acceptor for the enzyme in this species is believed to be ubiquinone. Couples the redox reaction to proton translocation (for every two electrons transferred, four hydrogen ions are translocated across the cytoplasmic membrane), and thus conserves the redox energy in a proton gradient.</text>
</comment>
<accession>A0A831X103</accession>
<evidence type="ECO:0000259" key="7">
    <source>
        <dbReference type="Pfam" id="PF00361"/>
    </source>
</evidence>
<dbReference type="EC" id="7.1.1.-" evidence="5"/>
<comment type="subcellular location">
    <subcellularLocation>
        <location evidence="5">Cell membrane</location>
        <topology evidence="5">Multi-pass membrane protein</topology>
    </subcellularLocation>
    <subcellularLocation>
        <location evidence="1">Endomembrane system</location>
        <topology evidence="1">Multi-pass membrane protein</topology>
    </subcellularLocation>
    <subcellularLocation>
        <location evidence="6">Membrane</location>
        <topology evidence="6">Multi-pass membrane protein</topology>
    </subcellularLocation>
</comment>
<comment type="similarity">
    <text evidence="5">Belongs to the complex I subunit 2 family.</text>
</comment>
<evidence type="ECO:0000256" key="3">
    <source>
        <dbReference type="ARBA" id="ARBA00022989"/>
    </source>
</evidence>
<feature type="transmembrane region" description="Helical" evidence="5">
    <location>
        <begin position="12"/>
        <end position="33"/>
    </location>
</feature>
<keyword evidence="5" id="KW-0874">Quinone</keyword>
<feature type="transmembrane region" description="Helical" evidence="5">
    <location>
        <begin position="79"/>
        <end position="99"/>
    </location>
</feature>
<comment type="caution">
    <text evidence="8">The sequence shown here is derived from an EMBL/GenBank/DDBJ whole genome shotgun (WGS) entry which is preliminary data.</text>
</comment>
<keyword evidence="3 5" id="KW-1133">Transmembrane helix</keyword>
<dbReference type="GO" id="GO:0042773">
    <property type="term" value="P:ATP synthesis coupled electron transport"/>
    <property type="evidence" value="ECO:0007669"/>
    <property type="project" value="InterPro"/>
</dbReference>
<dbReference type="NCBIfam" id="TIGR01770">
    <property type="entry name" value="NDH_I_N"/>
    <property type="match status" value="1"/>
</dbReference>
<dbReference type="InterPro" id="IPR001750">
    <property type="entry name" value="ND/Mrp_TM"/>
</dbReference>
<evidence type="ECO:0000256" key="1">
    <source>
        <dbReference type="ARBA" id="ARBA00004127"/>
    </source>
</evidence>
<proteinExistence type="inferred from homology"/>
<feature type="transmembrane region" description="Helical" evidence="5">
    <location>
        <begin position="282"/>
        <end position="303"/>
    </location>
</feature>
<dbReference type="AlphaFoldDB" id="A0A831X103"/>
<dbReference type="EMBL" id="DSIY01000064">
    <property type="protein sequence ID" value="HEG90386.1"/>
    <property type="molecule type" value="Genomic_DNA"/>
</dbReference>
<dbReference type="HAMAP" id="MF_00445">
    <property type="entry name" value="NDH1_NuoN_1"/>
    <property type="match status" value="1"/>
</dbReference>
<dbReference type="InterPro" id="IPR010096">
    <property type="entry name" value="NADH-Q_OxRdtase_suN/2"/>
</dbReference>
<sequence>MPVQLVAPDWSLLVPPLVVLGTILVLLAADLVLPRERQAGLTVVALLGLAVSLVSLLAIDWTAGASTFGGMYRADSFSLFVSLVALVAGILSILVSAGYVESGIEPGGMALAEYLSLLLFSVLGTMLVGAAGDLLMIFLGIEMSSLAVYALTAFARRRLTSIEGALKYFLLGAFATAIFLYGIAWVYGLTGSIMLDDIAGALRDIVQGDAPVEASLLLALLLLAVGLGFKVAAVPFHMWTPDAYQGAPTPVSAYMSVVPKVAGFAAMARVLVQGLSPLSEQWLLLIAILAFITMVYGNVVAIAQRDVKRMLGYSSIGHTGYMLAGLAAFTSLQPGDRSVGSMLFYLFAYAFMNIGAFGVVAWLQERGQGVDLEDFQGLAARSPLAAIAMTIFMLSLMGMPPLIGFYAKYYVILALIEAGLLWLAVAIVIMSAVSAFFYLRVVAVMYFNEPAGAWQPARTPLLGAGLAVMALGNLALGLFSGPVLDLAQRWALAFA</sequence>
<keyword evidence="5" id="KW-1278">Translocase</keyword>
<gene>
    <name evidence="5" type="primary">nuoN</name>
    <name evidence="8" type="ORF">ENP34_02945</name>
</gene>
<dbReference type="GO" id="GO:0048038">
    <property type="term" value="F:quinone binding"/>
    <property type="evidence" value="ECO:0007669"/>
    <property type="project" value="UniProtKB-KW"/>
</dbReference>
<protein>
    <recommendedName>
        <fullName evidence="5">NADH-quinone oxidoreductase subunit N</fullName>
        <ecNumber evidence="5">7.1.1.-</ecNumber>
    </recommendedName>
    <alternativeName>
        <fullName evidence="5">NADH dehydrogenase I subunit N</fullName>
    </alternativeName>
    <alternativeName>
        <fullName evidence="5">NDH-1 subunit N</fullName>
    </alternativeName>
</protein>